<organism evidence="1 2">
    <name type="scientific">Salinicola corii</name>
    <dbReference type="NCBI Taxonomy" id="2606937"/>
    <lineage>
        <taxon>Bacteria</taxon>
        <taxon>Pseudomonadati</taxon>
        <taxon>Pseudomonadota</taxon>
        <taxon>Gammaproteobacteria</taxon>
        <taxon>Oceanospirillales</taxon>
        <taxon>Halomonadaceae</taxon>
        <taxon>Salinicola</taxon>
    </lineage>
</organism>
<evidence type="ECO:0000313" key="1">
    <source>
        <dbReference type="EMBL" id="KAA0020720.1"/>
    </source>
</evidence>
<dbReference type="EMBL" id="VTPX01000001">
    <property type="protein sequence ID" value="KAA0020720.1"/>
    <property type="molecule type" value="Genomic_DNA"/>
</dbReference>
<gene>
    <name evidence="1" type="ORF">F0A16_02725</name>
</gene>
<dbReference type="Proteomes" id="UP000466024">
    <property type="component" value="Unassembled WGS sequence"/>
</dbReference>
<name>A0A640WJF4_9GAMM</name>
<protein>
    <submittedName>
        <fullName evidence="1">Uncharacterized protein</fullName>
    </submittedName>
</protein>
<keyword evidence="2" id="KW-1185">Reference proteome</keyword>
<reference evidence="1 2" key="1">
    <citation type="submission" date="2019-08" db="EMBL/GenBank/DDBJ databases">
        <title>Bioinformatics analysis of the strain L3 and L5.</title>
        <authorList>
            <person name="Li X."/>
        </authorList>
    </citation>
    <scope>NUCLEOTIDE SEQUENCE [LARGE SCALE GENOMIC DNA]</scope>
    <source>
        <strain evidence="1 2">L3</strain>
    </source>
</reference>
<sequence length="798" mass="87735">MPRVPLYNGDNSSAVQPGNLPGFNVIDARAPEGQAVNQAVSQAQRIYSDFQQRADLAAVQEAQTGITDATMQWMEQARQQKGKNAFDLEKQAQEFYQQQYNERLGQLNSPDQRDAFMQVQARQRPTFMRGVSSYVNGEINQYEQQTYEASVNTASNAAIQNYNDPDAVREQIQFIGSSIRARGQAMGWSEEVTNEQLTNARSATLAGVLNRTAQDDPYAARKQLDELGDQLTPKNQDAVRSRIDTEIRQREAEARARRAEQRQIQAIARAELVDRVTDASAAYQSGLTYADPPTKDDFVAAYGDKADEQYEAFKRVQEMQPAMQDLATATPEEAKAIIGRFDPARPAPFYGDAAPGMISKGNIDLSTRPSVHNEDGSISTVRSISIGTEEGEVLIPTVSDDGRIMSDDEAIDQYERTGRNLGIFDNPQDASAYAQKLHDQQAVEYLGSQQKVAGEGFKQKQQIQQALQRAYQNLAKQREDDPAAYVARYSPTVQQAIQAARTEQTPEAYQAVARASLAEQRRQGVADPKPLSKQQVAGFVRMFNDQEEGGENAAQIVQRESQLYGPYFGEVLKQAGTKLPPEVQVIASGASPELSERLASIANIKDSDIFGPLETGVKADIQAEVTNQMEPLRQTLINQAGGLETYTRLYQVAVKTAASYALSGESSGDAVEKVVDGIAGKYTFSDTYRVPNTVDADAVGAGARTYINDLAADQLYPLEGLPGVSDEDNARQLEDAVRNSGEWVTNSDETGLDLMVNGYRVLGRDGNPVSLSWDQLVEQSQKVQDIQERNAGWLDTGL</sequence>
<proteinExistence type="predicted"/>
<dbReference type="AlphaFoldDB" id="A0A640WJF4"/>
<accession>A0A640WJF4</accession>
<evidence type="ECO:0000313" key="2">
    <source>
        <dbReference type="Proteomes" id="UP000466024"/>
    </source>
</evidence>
<dbReference type="RefSeq" id="WP_149433839.1">
    <property type="nucleotide sequence ID" value="NZ_VTPX01000001.1"/>
</dbReference>
<comment type="caution">
    <text evidence="1">The sequence shown here is derived from an EMBL/GenBank/DDBJ whole genome shotgun (WGS) entry which is preliminary data.</text>
</comment>